<feature type="region of interest" description="Disordered" evidence="1">
    <location>
        <begin position="346"/>
        <end position="368"/>
    </location>
</feature>
<feature type="compositionally biased region" description="Basic and acidic residues" evidence="1">
    <location>
        <begin position="594"/>
        <end position="603"/>
    </location>
</feature>
<gene>
    <name evidence="2" type="ORF">EV420DRAFT_1600377</name>
</gene>
<dbReference type="Proteomes" id="UP001175211">
    <property type="component" value="Unassembled WGS sequence"/>
</dbReference>
<protein>
    <submittedName>
        <fullName evidence="2">Uncharacterized protein</fullName>
    </submittedName>
</protein>
<feature type="region of interest" description="Disordered" evidence="1">
    <location>
        <begin position="587"/>
        <end position="676"/>
    </location>
</feature>
<dbReference type="GeneID" id="85358551"/>
<keyword evidence="3" id="KW-1185">Reference proteome</keyword>
<name>A0AA39J2U3_ARMTA</name>
<organism evidence="2 3">
    <name type="scientific">Armillaria tabescens</name>
    <name type="common">Ringless honey mushroom</name>
    <name type="synonym">Agaricus tabescens</name>
    <dbReference type="NCBI Taxonomy" id="1929756"/>
    <lineage>
        <taxon>Eukaryota</taxon>
        <taxon>Fungi</taxon>
        <taxon>Dikarya</taxon>
        <taxon>Basidiomycota</taxon>
        <taxon>Agaricomycotina</taxon>
        <taxon>Agaricomycetes</taxon>
        <taxon>Agaricomycetidae</taxon>
        <taxon>Agaricales</taxon>
        <taxon>Marasmiineae</taxon>
        <taxon>Physalacriaceae</taxon>
        <taxon>Desarmillaria</taxon>
    </lineage>
</organism>
<reference evidence="2" key="1">
    <citation type="submission" date="2023-06" db="EMBL/GenBank/DDBJ databases">
        <authorList>
            <consortium name="Lawrence Berkeley National Laboratory"/>
            <person name="Ahrendt S."/>
            <person name="Sahu N."/>
            <person name="Indic B."/>
            <person name="Wong-Bajracharya J."/>
            <person name="Merenyi Z."/>
            <person name="Ke H.-M."/>
            <person name="Monk M."/>
            <person name="Kocsube S."/>
            <person name="Drula E."/>
            <person name="Lipzen A."/>
            <person name="Balint B."/>
            <person name="Henrissat B."/>
            <person name="Andreopoulos B."/>
            <person name="Martin F.M."/>
            <person name="Harder C.B."/>
            <person name="Rigling D."/>
            <person name="Ford K.L."/>
            <person name="Foster G.D."/>
            <person name="Pangilinan J."/>
            <person name="Papanicolaou A."/>
            <person name="Barry K."/>
            <person name="LaButti K."/>
            <person name="Viragh M."/>
            <person name="Koriabine M."/>
            <person name="Yan M."/>
            <person name="Riley R."/>
            <person name="Champramary S."/>
            <person name="Plett K.L."/>
            <person name="Tsai I.J."/>
            <person name="Slot J."/>
            <person name="Sipos G."/>
            <person name="Plett J."/>
            <person name="Nagy L.G."/>
            <person name="Grigoriev I.V."/>
        </authorList>
    </citation>
    <scope>NUCLEOTIDE SEQUENCE</scope>
    <source>
        <strain evidence="2">CCBAS 213</strain>
    </source>
</reference>
<feature type="non-terminal residue" evidence="2">
    <location>
        <position position="1"/>
    </location>
</feature>
<evidence type="ECO:0000313" key="3">
    <source>
        <dbReference type="Proteomes" id="UP001175211"/>
    </source>
</evidence>
<feature type="region of interest" description="Disordered" evidence="1">
    <location>
        <begin position="211"/>
        <end position="246"/>
    </location>
</feature>
<accession>A0AA39J2U3</accession>
<comment type="caution">
    <text evidence="2">The sequence shown here is derived from an EMBL/GenBank/DDBJ whole genome shotgun (WGS) entry which is preliminary data.</text>
</comment>
<evidence type="ECO:0000256" key="1">
    <source>
        <dbReference type="SAM" id="MobiDB-lite"/>
    </source>
</evidence>
<feature type="compositionally biased region" description="Polar residues" evidence="1">
    <location>
        <begin position="16"/>
        <end position="30"/>
    </location>
</feature>
<sequence>HNSLAASAPSFFNLDANPSQGEGQVPFTPQKSSYPSFAGNFSQIMPTGMLFFTGYPNSTMAPSFFPMAPFLFTQGNPFFTTSNMGATAMPHAPKSSSTAMEGIIDSNPVPMFGNILTNPTSCTRVQEAPETISELSKHCNHHGEMVNDDITAALESFTLDSGPSDSLMNAPNHTADHDIQQELVKLRHDNELLKTRMESLSALQSLTPTTEHAATWDRHSRTSRGMHDHRPYPAVPHTRGTHRPSPPRADLSFHETYYASLQGYDPSCTVPITAVDTTSMIDVAHTPNKWVIVDRISNVITAIRRKQSINLVCERNGRPAPYPLITDGERTLLTQWNRRRPRWLGQIPDLKPQTQDGNNGRDLPLLPPPPVKVTAPKDICLDPQLWASFIFLHGTERHYPGISVTTTGSVNIRTLAGYLLFQSIIPSNATRVNRHGFAIALASVLVHPIVYSDICRDRHLTIADSEKLVPFPLSLISRASQFDIVTHLAKCGVKYSHICYIQPYGRELLLAATRRFKGTLRTRAYKALDDFAWRIHHFDLPRDISVFQDNSAPRIYWTAPIEWDLIPILEARRRHFLNYPIIQEATSKSNRSHQHTDRVDYRAETSLPVTGDADVPMAGDGDASHAGPSIMHLSTAPTASPSTKASIAMTITSGSNSNVDGEADELDSQDNNKILL</sequence>
<evidence type="ECO:0000313" key="2">
    <source>
        <dbReference type="EMBL" id="KAK0433393.1"/>
    </source>
</evidence>
<dbReference type="EMBL" id="JAUEPS010000229">
    <property type="protein sequence ID" value="KAK0433393.1"/>
    <property type="molecule type" value="Genomic_DNA"/>
</dbReference>
<proteinExistence type="predicted"/>
<dbReference type="AlphaFoldDB" id="A0AA39J2U3"/>
<dbReference type="RefSeq" id="XP_060321524.1">
    <property type="nucleotide sequence ID" value="XM_060475003.1"/>
</dbReference>
<feature type="compositionally biased region" description="Polar residues" evidence="1">
    <location>
        <begin position="635"/>
        <end position="659"/>
    </location>
</feature>
<feature type="compositionally biased region" description="Basic and acidic residues" evidence="1">
    <location>
        <begin position="214"/>
        <end position="231"/>
    </location>
</feature>
<feature type="region of interest" description="Disordered" evidence="1">
    <location>
        <begin position="1"/>
        <end position="30"/>
    </location>
</feature>